<comment type="caution">
    <text evidence="4">The sequence shown here is derived from an EMBL/GenBank/DDBJ whole genome shotgun (WGS) entry which is preliminary data.</text>
</comment>
<evidence type="ECO:0000259" key="3">
    <source>
        <dbReference type="Pfam" id="PF02230"/>
    </source>
</evidence>
<dbReference type="PANTHER" id="PTHR10655:SF64">
    <property type="entry name" value="PHOSPHOLIPASE_CARBOXYLESTERASE_THIOESTERASE DOMAIN-CONTAINING PROTEIN"/>
    <property type="match status" value="1"/>
</dbReference>
<name>A0AAN6ZS72_9PEZI</name>
<evidence type="ECO:0000256" key="1">
    <source>
        <dbReference type="ARBA" id="ARBA00006499"/>
    </source>
</evidence>
<feature type="compositionally biased region" description="Basic residues" evidence="2">
    <location>
        <begin position="165"/>
        <end position="180"/>
    </location>
</feature>
<dbReference type="RefSeq" id="XP_062641654.1">
    <property type="nucleotide sequence ID" value="XM_062778969.1"/>
</dbReference>
<feature type="compositionally biased region" description="Acidic residues" evidence="2">
    <location>
        <begin position="333"/>
        <end position="342"/>
    </location>
</feature>
<dbReference type="GeneID" id="87815582"/>
<comment type="similarity">
    <text evidence="1">Belongs to the AB hydrolase superfamily. AB hydrolase 2 family.</text>
</comment>
<feature type="compositionally biased region" description="Basic residues" evidence="2">
    <location>
        <begin position="188"/>
        <end position="201"/>
    </location>
</feature>
<reference evidence="4" key="1">
    <citation type="journal article" date="2023" name="Mol. Phylogenet. Evol.">
        <title>Genome-scale phylogeny and comparative genomics of the fungal order Sordariales.</title>
        <authorList>
            <person name="Hensen N."/>
            <person name="Bonometti L."/>
            <person name="Westerberg I."/>
            <person name="Brannstrom I.O."/>
            <person name="Guillou S."/>
            <person name="Cros-Aarteil S."/>
            <person name="Calhoun S."/>
            <person name="Haridas S."/>
            <person name="Kuo A."/>
            <person name="Mondo S."/>
            <person name="Pangilinan J."/>
            <person name="Riley R."/>
            <person name="LaButti K."/>
            <person name="Andreopoulos B."/>
            <person name="Lipzen A."/>
            <person name="Chen C."/>
            <person name="Yan M."/>
            <person name="Daum C."/>
            <person name="Ng V."/>
            <person name="Clum A."/>
            <person name="Steindorff A."/>
            <person name="Ohm R.A."/>
            <person name="Martin F."/>
            <person name="Silar P."/>
            <person name="Natvig D.O."/>
            <person name="Lalanne C."/>
            <person name="Gautier V."/>
            <person name="Ament-Velasquez S.L."/>
            <person name="Kruys A."/>
            <person name="Hutchinson M.I."/>
            <person name="Powell A.J."/>
            <person name="Barry K."/>
            <person name="Miller A.N."/>
            <person name="Grigoriev I.V."/>
            <person name="Debuchy R."/>
            <person name="Gladieux P."/>
            <person name="Hiltunen Thoren M."/>
            <person name="Johannesson H."/>
        </authorList>
    </citation>
    <scope>NUCLEOTIDE SEQUENCE</scope>
    <source>
        <strain evidence="4">CBS 141.50</strain>
    </source>
</reference>
<protein>
    <recommendedName>
        <fullName evidence="3">Phospholipase/carboxylesterase/thioesterase domain-containing protein</fullName>
    </recommendedName>
</protein>
<dbReference type="InterPro" id="IPR029058">
    <property type="entry name" value="AB_hydrolase_fold"/>
</dbReference>
<feature type="compositionally biased region" description="Basic and acidic residues" evidence="2">
    <location>
        <begin position="316"/>
        <end position="332"/>
    </location>
</feature>
<proteinExistence type="inferred from homology"/>
<feature type="domain" description="Phospholipase/carboxylesterase/thioesterase" evidence="3">
    <location>
        <begin position="380"/>
        <end position="437"/>
    </location>
</feature>
<feature type="region of interest" description="Disordered" evidence="2">
    <location>
        <begin position="303"/>
        <end position="342"/>
    </location>
</feature>
<evidence type="ECO:0000313" key="5">
    <source>
        <dbReference type="Proteomes" id="UP001302676"/>
    </source>
</evidence>
<dbReference type="Pfam" id="PF02230">
    <property type="entry name" value="Abhydrolase_2"/>
    <property type="match status" value="1"/>
</dbReference>
<dbReference type="EMBL" id="MU853554">
    <property type="protein sequence ID" value="KAK4148283.1"/>
    <property type="molecule type" value="Genomic_DNA"/>
</dbReference>
<dbReference type="InterPro" id="IPR050565">
    <property type="entry name" value="LYPA1-2/EST-like"/>
</dbReference>
<gene>
    <name evidence="4" type="ORF">C8A04DRAFT_24089</name>
</gene>
<organism evidence="4 5">
    <name type="scientific">Dichotomopilus funicola</name>
    <dbReference type="NCBI Taxonomy" id="1934379"/>
    <lineage>
        <taxon>Eukaryota</taxon>
        <taxon>Fungi</taxon>
        <taxon>Dikarya</taxon>
        <taxon>Ascomycota</taxon>
        <taxon>Pezizomycotina</taxon>
        <taxon>Sordariomycetes</taxon>
        <taxon>Sordariomycetidae</taxon>
        <taxon>Sordariales</taxon>
        <taxon>Chaetomiaceae</taxon>
        <taxon>Dichotomopilus</taxon>
    </lineage>
</organism>
<dbReference type="Gene3D" id="3.40.50.1820">
    <property type="entry name" value="alpha/beta hydrolase"/>
    <property type="match status" value="2"/>
</dbReference>
<evidence type="ECO:0000313" key="4">
    <source>
        <dbReference type="EMBL" id="KAK4148283.1"/>
    </source>
</evidence>
<reference evidence="4" key="2">
    <citation type="submission" date="2023-05" db="EMBL/GenBank/DDBJ databases">
        <authorList>
            <consortium name="Lawrence Berkeley National Laboratory"/>
            <person name="Steindorff A."/>
            <person name="Hensen N."/>
            <person name="Bonometti L."/>
            <person name="Westerberg I."/>
            <person name="Brannstrom I.O."/>
            <person name="Guillou S."/>
            <person name="Cros-Aarteil S."/>
            <person name="Calhoun S."/>
            <person name="Haridas S."/>
            <person name="Kuo A."/>
            <person name="Mondo S."/>
            <person name="Pangilinan J."/>
            <person name="Riley R."/>
            <person name="Labutti K."/>
            <person name="Andreopoulos B."/>
            <person name="Lipzen A."/>
            <person name="Chen C."/>
            <person name="Yanf M."/>
            <person name="Daum C."/>
            <person name="Ng V."/>
            <person name="Clum A."/>
            <person name="Ohm R."/>
            <person name="Martin F."/>
            <person name="Silar P."/>
            <person name="Natvig D."/>
            <person name="Lalanne C."/>
            <person name="Gautier V."/>
            <person name="Ament-Velasquez S.L."/>
            <person name="Kruys A."/>
            <person name="Hutchinson M.I."/>
            <person name="Powell A.J."/>
            <person name="Barry K."/>
            <person name="Miller A.N."/>
            <person name="Grigoriev I.V."/>
            <person name="Debuchy R."/>
            <person name="Gladieux P."/>
            <person name="Thoren M.H."/>
            <person name="Johannesson H."/>
        </authorList>
    </citation>
    <scope>NUCLEOTIDE SEQUENCE</scope>
    <source>
        <strain evidence="4">CBS 141.50</strain>
    </source>
</reference>
<dbReference type="AlphaFoldDB" id="A0AAN6ZS72"/>
<dbReference type="GO" id="GO:0052689">
    <property type="term" value="F:carboxylic ester hydrolase activity"/>
    <property type="evidence" value="ECO:0007669"/>
    <property type="project" value="TreeGrafter"/>
</dbReference>
<evidence type="ECO:0000256" key="2">
    <source>
        <dbReference type="SAM" id="MobiDB-lite"/>
    </source>
</evidence>
<feature type="region of interest" description="Disordered" evidence="2">
    <location>
        <begin position="146"/>
        <end position="207"/>
    </location>
</feature>
<dbReference type="GO" id="GO:0008474">
    <property type="term" value="F:palmitoyl-(protein) hydrolase activity"/>
    <property type="evidence" value="ECO:0007669"/>
    <property type="project" value="TreeGrafter"/>
</dbReference>
<dbReference type="InterPro" id="IPR003140">
    <property type="entry name" value="PLipase/COase/thioEstase"/>
</dbReference>
<dbReference type="GO" id="GO:0005737">
    <property type="term" value="C:cytoplasm"/>
    <property type="evidence" value="ECO:0007669"/>
    <property type="project" value="TreeGrafter"/>
</dbReference>
<dbReference type="PANTHER" id="PTHR10655">
    <property type="entry name" value="LYSOPHOSPHOLIPASE-RELATED"/>
    <property type="match status" value="1"/>
</dbReference>
<accession>A0AAN6ZS72</accession>
<dbReference type="SUPFAM" id="SSF53474">
    <property type="entry name" value="alpha/beta-Hydrolases"/>
    <property type="match status" value="1"/>
</dbReference>
<keyword evidence="5" id="KW-1185">Reference proteome</keyword>
<dbReference type="Proteomes" id="UP001302676">
    <property type="component" value="Unassembled WGS sequence"/>
</dbReference>
<sequence>MASNPPEHFPPARVIPPLNPPHRQTIILLHGRGLSWSTFGVDLLSTEFHAFYPLDPATASMIEGEGNLKQRAVPLRTLQTRYPHAKFIFPLAPRGRATIYARSMIHQWFDGWHLAPPVSPESEDESSEDGLLESSSEVYAAFDIGTNSEDGFEPNSGAQTQSQKAHMHQNQHQHHQKHDKQNHNKLQQQKHHHHHHHHQRRREAQEEWRSIPGLQETITYLHNLIRQEAALLNGSPSSTASSDNTTCNPQHGTQNIVLGGLSQGCAASLAALLLWDGEALGGYWGMCGWLVFESALRGVVNAGSRGGSRGGSGGERGSKAGEEVEFDPFERSEDYDDGEGEEEGIEMSVEAKMVRALKEELEWGTTTRGTSSMARPKVFDTPVFLGHGIEDDKVPVGRGKEASECLRAAGIEVEWKAYGGLGHWYSPQMLTDMVSFTTPLSGW</sequence>
<feature type="compositionally biased region" description="Gly residues" evidence="2">
    <location>
        <begin position="304"/>
        <end position="315"/>
    </location>
</feature>